<dbReference type="Pfam" id="PF13449">
    <property type="entry name" value="Phytase-like"/>
    <property type="match status" value="1"/>
</dbReference>
<dbReference type="InterPro" id="IPR052956">
    <property type="entry name" value="Mesenchyme-surface_protein"/>
</dbReference>
<dbReference type="SUPFAM" id="SSF50969">
    <property type="entry name" value="YVTN repeat-like/Quinoprotein amine dehydrogenase"/>
    <property type="match status" value="1"/>
</dbReference>
<evidence type="ECO:0000313" key="2">
    <source>
        <dbReference type="EMBL" id="RDH84463.1"/>
    </source>
</evidence>
<protein>
    <submittedName>
        <fullName evidence="2">Alkaline phosphatase</fullName>
    </submittedName>
</protein>
<comment type="caution">
    <text evidence="2">The sequence shown here is derived from an EMBL/GenBank/DDBJ whole genome shotgun (WGS) entry which is preliminary data.</text>
</comment>
<gene>
    <name evidence="2" type="ORF">DIZ80_03005</name>
</gene>
<dbReference type="PANTHER" id="PTHR46928">
    <property type="entry name" value="MESENCHYME-SPECIFIC CELL SURFACE GLYCOPROTEIN"/>
    <property type="match status" value="1"/>
</dbReference>
<dbReference type="InterPro" id="IPR015943">
    <property type="entry name" value="WD40/YVTN_repeat-like_dom_sf"/>
</dbReference>
<sequence>MICLFQNIKEGKMFNKSTIALAVSITVAGITGCSNDSESVETKVFNRIATYPVCMQIDSSCNTDDETAAEIVAASEDGNTLVYSDSPAEKVGFVDISNSASPVGLGTLAMGGEPTSVAVKGNYALVGVNTSTDFVNTSGELKVVDITDRTVVATLTLAGQPDSVAVSPDGLYAAVAIENERDEDHVGGADIGINPQLPAGSLDVIDISDAEPTNWSVSNVSMIGLADIAPTDPEPEFVDINSDNIAVVTMQENNHIALVDLVTGTVINDFTAGSTNLSNIDTSEAKPRLIELTDSQPARLREPDGVVWIDTSYFATADEGDMNGGSRGYTIFDLNGNVVHDVGNELDLRTVRLGHYPEKRSENKGNEPENVKTGTFGKDKFLFVNSERSSLVFVYNVNDPTNPIYKQTLPAGVGPEGALTIASRNLLIVASEKDNRGDKMRSSLNIYEYGDGEVRYPTLQSVDNNGVPIAWGAMSGLAADINSDDILYAVEDSFYGSNRIFTIDISKTPAELNAANKIMDSNDVFASISTSGVNEDLDAFDDVDLATMISADKSVNIDPEGIALRLDGAGFWVVSEGAGTVFNTTDATTVDTNSGALESKARPIEKLNLIFKTDTSGVIEEVIELPAAINDKQRRFGFEGVTEYNGKLYVAFQRAWVESVDFTDPLNPVSTLESNPRIGVYDLTAKTWMFYFYPLDAATSQNGGWVGVSDITSLGNGEMLVVERDNQAGPDASIKRLYKFSVASLVDGDTVSKTLVDDLIDDLRNANGLVYEKVEGSAVLSNGDIYIINDNDGVDDNSGETQLMKLQGLLQ</sequence>
<name>A0A370DHY4_9GAMM</name>
<keyword evidence="3" id="KW-1185">Reference proteome</keyword>
<dbReference type="Proteomes" id="UP000254266">
    <property type="component" value="Unassembled WGS sequence"/>
</dbReference>
<dbReference type="InterPro" id="IPR011044">
    <property type="entry name" value="Quino_amine_DH_bsu"/>
</dbReference>
<dbReference type="AlphaFoldDB" id="A0A370DHY4"/>
<evidence type="ECO:0000259" key="1">
    <source>
        <dbReference type="Pfam" id="PF13449"/>
    </source>
</evidence>
<feature type="domain" description="Phytase-like" evidence="1">
    <location>
        <begin position="470"/>
        <end position="792"/>
    </location>
</feature>
<dbReference type="InterPro" id="IPR027372">
    <property type="entry name" value="Phytase-like_dom"/>
</dbReference>
<dbReference type="PANTHER" id="PTHR46928:SF1">
    <property type="entry name" value="MESENCHYME-SPECIFIC CELL SURFACE GLYCOPROTEIN"/>
    <property type="match status" value="1"/>
</dbReference>
<proteinExistence type="predicted"/>
<dbReference type="Gene3D" id="2.130.10.10">
    <property type="entry name" value="YVTN repeat-like/Quinoprotein amine dehydrogenase"/>
    <property type="match status" value="1"/>
</dbReference>
<organism evidence="2 3">
    <name type="scientific">endosymbiont of Galathealinum brachiosum</name>
    <dbReference type="NCBI Taxonomy" id="2200906"/>
    <lineage>
        <taxon>Bacteria</taxon>
        <taxon>Pseudomonadati</taxon>
        <taxon>Pseudomonadota</taxon>
        <taxon>Gammaproteobacteria</taxon>
        <taxon>sulfur-oxidizing symbionts</taxon>
    </lineage>
</organism>
<dbReference type="EMBL" id="QFXC01000007">
    <property type="protein sequence ID" value="RDH84463.1"/>
    <property type="molecule type" value="Genomic_DNA"/>
</dbReference>
<evidence type="ECO:0000313" key="3">
    <source>
        <dbReference type="Proteomes" id="UP000254266"/>
    </source>
</evidence>
<reference evidence="2 3" key="1">
    <citation type="journal article" date="2018" name="ISME J.">
        <title>Endosymbiont genomes yield clues of tubeworm success.</title>
        <authorList>
            <person name="Li Y."/>
            <person name="Liles M.R."/>
            <person name="Halanych K.M."/>
        </authorList>
    </citation>
    <scope>NUCLEOTIDE SEQUENCE [LARGE SCALE GENOMIC DNA]</scope>
    <source>
        <strain evidence="2">A1464</strain>
    </source>
</reference>
<accession>A0A370DHY4</accession>